<gene>
    <name evidence="2" type="ORF">I5U67_07200</name>
    <name evidence="1" type="ORF">QEG23_002123</name>
</gene>
<dbReference type="Proteomes" id="UP000625930">
    <property type="component" value="Unassembled WGS sequence"/>
</dbReference>
<sequence length="98" mass="10643">MTTLIELNMLELNAAEASSRAALDPPGHEAALLERFKASAQLVLNEKPPSDAADSTWESLGQKARRLNRGFADLRLQLSPPAIVGGDREPRDNARPIL</sequence>
<accession>A0AA89W7Y2</accession>
<proteinExistence type="predicted"/>
<comment type="caution">
    <text evidence="2">The sequence shown here is derived from an EMBL/GenBank/DDBJ whole genome shotgun (WGS) entry which is preliminary data.</text>
</comment>
<reference evidence="2" key="1">
    <citation type="submission" date="2020-11" db="EMBL/GenBank/DDBJ databases">
        <title>Enhanced detection system for hospital associated transmission using whole genome sequencing surveillance.</title>
        <authorList>
            <person name="Harrison L.H."/>
            <person name="Van Tyne D."/>
            <person name="Marsh J.W."/>
            <person name="Griffith M.P."/>
            <person name="Snyder D.J."/>
            <person name="Cooper V.S."/>
            <person name="Mustapha M."/>
        </authorList>
    </citation>
    <scope>NUCLEOTIDE SEQUENCE</scope>
    <source>
        <strain evidence="2">STEN00091</strain>
    </source>
</reference>
<dbReference type="AlphaFoldDB" id="A0AA89W7Y2"/>
<evidence type="ECO:0000313" key="2">
    <source>
        <dbReference type="EMBL" id="MBH1651954.1"/>
    </source>
</evidence>
<evidence type="ECO:0000313" key="3">
    <source>
        <dbReference type="Proteomes" id="UP000625930"/>
    </source>
</evidence>
<dbReference type="Proteomes" id="UP001218208">
    <property type="component" value="Unassembled WGS sequence"/>
</dbReference>
<organism evidence="2 3">
    <name type="scientific">Stenotrophomonas maltophilia</name>
    <name type="common">Pseudomonas maltophilia</name>
    <name type="synonym">Xanthomonas maltophilia</name>
    <dbReference type="NCBI Taxonomy" id="40324"/>
    <lineage>
        <taxon>Bacteria</taxon>
        <taxon>Pseudomonadati</taxon>
        <taxon>Pseudomonadota</taxon>
        <taxon>Gammaproteobacteria</taxon>
        <taxon>Lysobacterales</taxon>
        <taxon>Lysobacteraceae</taxon>
        <taxon>Stenotrophomonas</taxon>
        <taxon>Stenotrophomonas maltophilia group</taxon>
    </lineage>
</organism>
<protein>
    <submittedName>
        <fullName evidence="2">Uncharacterized protein</fullName>
    </submittedName>
</protein>
<evidence type="ECO:0000313" key="1">
    <source>
        <dbReference type="EMBL" id="EKT4092606.1"/>
    </source>
</evidence>
<name>A0AA89W7Y2_STEMA</name>
<dbReference type="EMBL" id="JADUNP010000010">
    <property type="protein sequence ID" value="MBH1651954.1"/>
    <property type="molecule type" value="Genomic_DNA"/>
</dbReference>
<dbReference type="RefSeq" id="WP_141098928.1">
    <property type="nucleotide sequence ID" value="NZ_AP021908.1"/>
</dbReference>
<dbReference type="EMBL" id="ABLOJW010000010">
    <property type="protein sequence ID" value="EKT4092606.1"/>
    <property type="molecule type" value="Genomic_DNA"/>
</dbReference>
<reference evidence="1" key="2">
    <citation type="submission" date="2022-07" db="EMBL/GenBank/DDBJ databases">
        <authorList>
            <consortium name="DAFM: The Division of Animal and Food Microbiology"/>
        </authorList>
    </citation>
    <scope>NUCLEOTIDE SEQUENCE</scope>
    <source>
        <strain evidence="1">19MO01SH01-2</strain>
    </source>
</reference>